<dbReference type="Pfam" id="PF13306">
    <property type="entry name" value="LRR_5"/>
    <property type="match status" value="1"/>
</dbReference>
<dbReference type="RefSeq" id="WP_186847463.1">
    <property type="nucleotide sequence ID" value="NZ_JACOOX010000002.1"/>
</dbReference>
<reference evidence="2 3" key="1">
    <citation type="submission" date="2020-08" db="EMBL/GenBank/DDBJ databases">
        <title>Genome public.</title>
        <authorList>
            <person name="Liu C."/>
            <person name="Sun Q."/>
        </authorList>
    </citation>
    <scope>NUCLEOTIDE SEQUENCE [LARGE SCALE GENOMIC DNA]</scope>
    <source>
        <strain evidence="2 3">NSJ-10</strain>
    </source>
</reference>
<keyword evidence="1" id="KW-0732">Signal</keyword>
<organism evidence="2 3">
    <name type="scientific">Coprococcus hominis</name>
    <name type="common">ex Liu et al. 2022</name>
    <dbReference type="NCBI Taxonomy" id="2763039"/>
    <lineage>
        <taxon>Bacteria</taxon>
        <taxon>Bacillati</taxon>
        <taxon>Bacillota</taxon>
        <taxon>Clostridia</taxon>
        <taxon>Lachnospirales</taxon>
        <taxon>Lachnospiraceae</taxon>
        <taxon>Coprococcus</taxon>
    </lineage>
</organism>
<accession>A0A8I0AFN3</accession>
<keyword evidence="3" id="KW-1185">Reference proteome</keyword>
<dbReference type="Proteomes" id="UP000615234">
    <property type="component" value="Unassembled WGS sequence"/>
</dbReference>
<proteinExistence type="predicted"/>
<dbReference type="SUPFAM" id="SSF52058">
    <property type="entry name" value="L domain-like"/>
    <property type="match status" value="1"/>
</dbReference>
<gene>
    <name evidence="2" type="ORF">H8S09_04890</name>
</gene>
<dbReference type="InterPro" id="IPR026906">
    <property type="entry name" value="LRR_5"/>
</dbReference>
<dbReference type="EMBL" id="JACOOX010000002">
    <property type="protein sequence ID" value="MBC5662234.1"/>
    <property type="molecule type" value="Genomic_DNA"/>
</dbReference>
<evidence type="ECO:0000313" key="2">
    <source>
        <dbReference type="EMBL" id="MBC5662234.1"/>
    </source>
</evidence>
<dbReference type="InterPro" id="IPR032675">
    <property type="entry name" value="LRR_dom_sf"/>
</dbReference>
<name>A0A8I0AFN3_9FIRM</name>
<evidence type="ECO:0000313" key="3">
    <source>
        <dbReference type="Proteomes" id="UP000615234"/>
    </source>
</evidence>
<feature type="chain" id="PRO_5034442053" evidence="1">
    <location>
        <begin position="32"/>
        <end position="587"/>
    </location>
</feature>
<sequence length="587" mass="67118">MGKMKSRLKRFVVWCMAAVMLCMSGPFTANAAALECETPELAAAKTVKIKNAKVGTKVTVGNYTYRITALTPKKKTVEVTGFTKKAKKKRTEVMVPASIKITSKTGKYKGTYSFKVTSVGKKAFYNNKKIWKVTLGNNIRTVKKQAFYGCTNLLTLIFYDASNLKVLEAGAFQNCKNLWYTNLDKQNLMIKKIGKNALKNSGIKDNPYFIKTRKKPKTIDNNQMIITESYEDGGEKIGGLDNMGEGVVSKWKGLVVYSKKPVNPRKFIAKYGDSYGYREADLPVLDGSGGATTYLPNYKNIKILFGANTHKLESSIWEVFGEINMEYYNVAPYINAGYKYMTYIYIDSLVEKPYDLSIYYGKEKVKTVKMEGITKAERKTALKESVTTWGTLADVLKVNRLFEKLRAGYEKKYNRSAKNLDMGEMIQLLDAYIGSFPYKEYNCGAVWYMVEAAKYYGAYGMVVYNDSEKEYYRNLQPTIYGSLKNYNAVHDEHTKMYFHTIGMVIYEGGYMFGELNGNMANHKSTYMKCLPEDYHKITEFRMDQTPLTSVDEHCIQIASYKNVADFWQKNYKIDVHTFDPYNPDTWY</sequence>
<evidence type="ECO:0000256" key="1">
    <source>
        <dbReference type="SAM" id="SignalP"/>
    </source>
</evidence>
<dbReference type="Gene3D" id="3.80.10.10">
    <property type="entry name" value="Ribonuclease Inhibitor"/>
    <property type="match status" value="1"/>
</dbReference>
<comment type="caution">
    <text evidence="2">The sequence shown here is derived from an EMBL/GenBank/DDBJ whole genome shotgun (WGS) entry which is preliminary data.</text>
</comment>
<protein>
    <submittedName>
        <fullName evidence="2">Leucine-rich repeat domain-containing protein</fullName>
    </submittedName>
</protein>
<feature type="signal peptide" evidence="1">
    <location>
        <begin position="1"/>
        <end position="31"/>
    </location>
</feature>
<dbReference type="AlphaFoldDB" id="A0A8I0AFN3"/>